<keyword evidence="7" id="KW-0675">Receptor</keyword>
<feature type="transmembrane region" description="Helical" evidence="8">
    <location>
        <begin position="89"/>
        <end position="115"/>
    </location>
</feature>
<dbReference type="PANTHER" id="PTHR21421:SF35">
    <property type="entry name" value="GUSTATORY RECEPTOR FOR SUGAR TASTE 64B-RELATED"/>
    <property type="match status" value="1"/>
</dbReference>
<evidence type="ECO:0000256" key="5">
    <source>
        <dbReference type="ARBA" id="ARBA00022989"/>
    </source>
</evidence>
<feature type="transmembrane region" description="Helical" evidence="8">
    <location>
        <begin position="359"/>
        <end position="378"/>
    </location>
</feature>
<evidence type="ECO:0000313" key="10">
    <source>
        <dbReference type="Proteomes" id="UP000682892"/>
    </source>
</evidence>
<keyword evidence="6 8" id="KW-0472">Membrane</keyword>
<dbReference type="PIRSF" id="PIRSF038981">
    <property type="entry name" value="GRP"/>
    <property type="match status" value="1"/>
</dbReference>
<feature type="transmembrane region" description="Helical" evidence="8">
    <location>
        <begin position="57"/>
        <end position="77"/>
    </location>
</feature>
<reference evidence="9" key="3">
    <citation type="submission" date="2012-09" db="EMBL/GenBank/DDBJ databases">
        <authorList>
            <consortium name="VectorBase"/>
        </authorList>
    </citation>
    <scope>NUCLEOTIDE SEQUENCE</scope>
    <source>
        <strain evidence="9">Liverpool</strain>
    </source>
</reference>
<evidence type="ECO:0000256" key="3">
    <source>
        <dbReference type="ARBA" id="ARBA00022475"/>
    </source>
</evidence>
<comment type="similarity">
    <text evidence="2">Belongs to the insect chemoreceptor superfamily. Gustatory receptor (GR) family. Gr5a subfamily.</text>
</comment>
<evidence type="ECO:0000313" key="9">
    <source>
        <dbReference type="EMBL" id="EAT48933.2"/>
    </source>
</evidence>
<dbReference type="Proteomes" id="UP000682892">
    <property type="component" value="Chromosome 1"/>
</dbReference>
<dbReference type="InterPro" id="IPR009318">
    <property type="entry name" value="Gustatory_rcpt"/>
</dbReference>
<dbReference type="GO" id="GO:0005886">
    <property type="term" value="C:plasma membrane"/>
    <property type="evidence" value="ECO:0007669"/>
    <property type="project" value="UniProtKB-SubCell"/>
</dbReference>
<comment type="subcellular location">
    <subcellularLocation>
        <location evidence="1">Cell membrane</location>
        <topology evidence="1">Multi-pass membrane protein</topology>
    </subcellularLocation>
</comment>
<organism evidence="9 10">
    <name type="scientific">Aedes aegypti</name>
    <name type="common">Yellowfever mosquito</name>
    <name type="synonym">Culex aegypti</name>
    <dbReference type="NCBI Taxonomy" id="7159"/>
    <lineage>
        <taxon>Eukaryota</taxon>
        <taxon>Metazoa</taxon>
        <taxon>Ecdysozoa</taxon>
        <taxon>Arthropoda</taxon>
        <taxon>Hexapoda</taxon>
        <taxon>Insecta</taxon>
        <taxon>Pterygota</taxon>
        <taxon>Neoptera</taxon>
        <taxon>Endopterygota</taxon>
        <taxon>Diptera</taxon>
        <taxon>Nematocera</taxon>
        <taxon>Culicoidea</taxon>
        <taxon>Culicidae</taxon>
        <taxon>Culicinae</taxon>
        <taxon>Aedini</taxon>
        <taxon>Aedes</taxon>
        <taxon>Stegomyia</taxon>
    </lineage>
</organism>
<dbReference type="eggNOG" id="ENOG502SWP3">
    <property type="taxonomic scope" value="Eukaryota"/>
</dbReference>
<proteinExistence type="inferred from homology"/>
<evidence type="ECO:0000256" key="7">
    <source>
        <dbReference type="ARBA" id="ARBA00023170"/>
    </source>
</evidence>
<dbReference type="EMBL" id="CH477186">
    <property type="protein sequence ID" value="EAT48933.2"/>
    <property type="molecule type" value="Genomic_DNA"/>
</dbReference>
<evidence type="ECO:0000256" key="4">
    <source>
        <dbReference type="ARBA" id="ARBA00022692"/>
    </source>
</evidence>
<feature type="transmembrane region" description="Helical" evidence="8">
    <location>
        <begin position="178"/>
        <end position="195"/>
    </location>
</feature>
<dbReference type="PANTHER" id="PTHR21421">
    <property type="entry name" value="GUSTATORY RECEPTOR"/>
    <property type="match status" value="1"/>
</dbReference>
<dbReference type="VEuPathDB" id="VectorBase:AAEL020708"/>
<dbReference type="PhylomeDB" id="Q0C793"/>
<sequence length="462" mass="54032">MSPSVDMKLLTLTSRRAATAVAIGKESFFPNFHLPRWSKWIGRLKGKSTFDGSFHQAVAPVLFVGQCFTLMPVVEIFSHNPRNTRFKLLSVRFAYTAIYLIAAGFYSILACRRFILRGLNVSSFADMFYLMFNYIITVLFLLIAIQWQKVLKEFANCERLMLKDAYTKLTERVTRFNLAWRIRMVIAGIIVLAFFEDFLNFYSAYQDNYVQMDYCNRTEISFWENFYIRDHPQVFQYVPVNIGSILFVEWINRCLRYTWTYLDLFIISFSYAAQFRYTQIYQRLVSVEGTHYPTTFWREIRTDYVAVSQLVAFLDEQFGHLILLSCANDMYFIATQLFNGFQNGTLLCRRRPAFMTMVYFWYSLALLIFRTLCMLYIGSGVHVASMSPLNILRNVPSKYWGLDLQRLTDDVASGENTLSGKKFFYLKRQIILAMAGTLVTYELVLMDQVKQAPDPTTDCSFY</sequence>
<keyword evidence="3" id="KW-1003">Cell membrane</keyword>
<protein>
    <submittedName>
        <fullName evidence="9">AAEL000082-PA</fullName>
    </submittedName>
</protein>
<dbReference type="AlphaFoldDB" id="Q0C793"/>
<feature type="non-terminal residue" evidence="9">
    <location>
        <position position="462"/>
    </location>
</feature>
<evidence type="ECO:0000256" key="8">
    <source>
        <dbReference type="SAM" id="Phobius"/>
    </source>
</evidence>
<reference evidence="9" key="2">
    <citation type="journal article" date="2007" name="Science">
        <title>Genome sequence of Aedes aegypti, a major arbovirus vector.</title>
        <authorList>
            <person name="Nene V."/>
            <person name="Wortman J.R."/>
            <person name="Lawson D."/>
            <person name="Haas B."/>
            <person name="Kodira C."/>
            <person name="Tu Z.J."/>
            <person name="Loftus B."/>
            <person name="Xi Z."/>
            <person name="Megy K."/>
            <person name="Grabherr M."/>
            <person name="Ren Q."/>
            <person name="Zdobnov E.M."/>
            <person name="Lobo N.F."/>
            <person name="Campbell K.S."/>
            <person name="Brown S.E."/>
            <person name="Bonaldo M.F."/>
            <person name="Zhu J."/>
            <person name="Sinkins S.P."/>
            <person name="Hogenkamp D.G."/>
            <person name="Amedeo P."/>
            <person name="Arensburger P."/>
            <person name="Atkinson P.W."/>
            <person name="Bidwell S."/>
            <person name="Biedler J."/>
            <person name="Birney E."/>
            <person name="Bruggner R.V."/>
            <person name="Costas J."/>
            <person name="Coy M.R."/>
            <person name="Crabtree J."/>
            <person name="Crawford M."/>
            <person name="Debruyn B."/>
            <person name="Decaprio D."/>
            <person name="Eiglmeier K."/>
            <person name="Eisenstadt E."/>
            <person name="El-Dorry H."/>
            <person name="Gelbart W.M."/>
            <person name="Gomes S.L."/>
            <person name="Hammond M."/>
            <person name="Hannick L.I."/>
            <person name="Hogan J.R."/>
            <person name="Holmes M.H."/>
            <person name="Jaffe D."/>
            <person name="Johnston J.S."/>
            <person name="Kennedy R.C."/>
            <person name="Koo H."/>
            <person name="Kravitz S."/>
            <person name="Kriventseva E.V."/>
            <person name="Kulp D."/>
            <person name="Labutti K."/>
            <person name="Lee E."/>
            <person name="Li S."/>
            <person name="Lovin D.D."/>
            <person name="Mao C."/>
            <person name="Mauceli E."/>
            <person name="Menck C.F."/>
            <person name="Miller J.R."/>
            <person name="Montgomery P."/>
            <person name="Mori A."/>
            <person name="Nascimento A.L."/>
            <person name="Naveira H.F."/>
            <person name="Nusbaum C."/>
            <person name="O'leary S."/>
            <person name="Orvis J."/>
            <person name="Pertea M."/>
            <person name="Quesneville H."/>
            <person name="Reidenbach K.R."/>
            <person name="Rogers Y.H."/>
            <person name="Roth C.W."/>
            <person name="Schneider J.R."/>
            <person name="Schatz M."/>
            <person name="Shumway M."/>
            <person name="Stanke M."/>
            <person name="Stinson E.O."/>
            <person name="Tubio J.M."/>
            <person name="Vanzee J.P."/>
            <person name="Verjovski-Almeida S."/>
            <person name="Werner D."/>
            <person name="White O."/>
            <person name="Wyder S."/>
            <person name="Zeng Q."/>
            <person name="Zhao Q."/>
            <person name="Zhao Y."/>
            <person name="Hill C.A."/>
            <person name="Raikhel A.S."/>
            <person name="Soares M.B."/>
            <person name="Knudson D.L."/>
            <person name="Lee N.H."/>
            <person name="Galagan J."/>
            <person name="Salzberg S.L."/>
            <person name="Paulsen I.T."/>
            <person name="Dimopoulos G."/>
            <person name="Collins F.H."/>
            <person name="Birren B."/>
            <person name="Fraser-Liggett C.M."/>
            <person name="Severson D.W."/>
        </authorList>
    </citation>
    <scope>NUCLEOTIDE SEQUENCE [LARGE SCALE GENOMIC DNA]</scope>
    <source>
        <strain evidence="9">Liverpool</strain>
    </source>
</reference>
<dbReference type="GO" id="GO:0033041">
    <property type="term" value="F:sweet taste receptor activity"/>
    <property type="evidence" value="ECO:0007669"/>
    <property type="project" value="TreeGrafter"/>
</dbReference>
<evidence type="ECO:0000256" key="1">
    <source>
        <dbReference type="ARBA" id="ARBA00004651"/>
    </source>
</evidence>
<dbReference type="PaxDb" id="7159-AAEL000082-PA"/>
<accession>Q0C793</accession>
<evidence type="ECO:0000256" key="6">
    <source>
        <dbReference type="ARBA" id="ARBA00023136"/>
    </source>
</evidence>
<keyword evidence="4 8" id="KW-0812">Transmembrane</keyword>
<dbReference type="STRING" id="7159.Q0C793"/>
<dbReference type="Pfam" id="PF06151">
    <property type="entry name" value="Trehalose_recp"/>
    <property type="match status" value="1"/>
</dbReference>
<name>Q0C793_AEDAE</name>
<keyword evidence="5 8" id="KW-1133">Transmembrane helix</keyword>
<reference evidence="9" key="1">
    <citation type="submission" date="2005-10" db="EMBL/GenBank/DDBJ databases">
        <authorList>
            <person name="Loftus B.J."/>
            <person name="Nene V.M."/>
            <person name="Hannick L.I."/>
            <person name="Bidwell S."/>
            <person name="Haas B."/>
            <person name="Amedeo P."/>
            <person name="Orvis J."/>
            <person name="Wortman J.R."/>
            <person name="White O.R."/>
            <person name="Salzberg S."/>
            <person name="Shumway M."/>
            <person name="Koo H."/>
            <person name="Zhao Y."/>
            <person name="Holmes M."/>
            <person name="Miller J."/>
            <person name="Schatz M."/>
            <person name="Pop M."/>
            <person name="Pai G."/>
            <person name="Utterback T."/>
            <person name="Rogers Y.-H."/>
            <person name="Kravitz S."/>
            <person name="Fraser C.M."/>
        </authorList>
    </citation>
    <scope>NUCLEOTIDE SEQUENCE</scope>
    <source>
        <strain evidence="9">Liverpool</strain>
    </source>
</reference>
<gene>
    <name evidence="9" type="primary">GPRgr10</name>
    <name evidence="9" type="ORF">AaeL_AAEL000082</name>
</gene>
<evidence type="ECO:0000256" key="2">
    <source>
        <dbReference type="ARBA" id="ARBA00005327"/>
    </source>
</evidence>
<feature type="transmembrane region" description="Helical" evidence="8">
    <location>
        <begin position="127"/>
        <end position="145"/>
    </location>
</feature>